<comment type="caution">
    <text evidence="2">The sequence shown here is derived from an EMBL/GenBank/DDBJ whole genome shotgun (WGS) entry which is preliminary data.</text>
</comment>
<accession>A0ABU6QX92</accession>
<feature type="compositionally biased region" description="Basic and acidic residues" evidence="1">
    <location>
        <begin position="79"/>
        <end position="90"/>
    </location>
</feature>
<evidence type="ECO:0000256" key="1">
    <source>
        <dbReference type="SAM" id="MobiDB-lite"/>
    </source>
</evidence>
<gene>
    <name evidence="2" type="ORF">PIB30_092303</name>
</gene>
<protein>
    <recommendedName>
        <fullName evidence="4">Zinc knuckle CX2CX4HX4C domain-containing protein</fullName>
    </recommendedName>
</protein>
<name>A0ABU6QX92_9FABA</name>
<evidence type="ECO:0008006" key="4">
    <source>
        <dbReference type="Google" id="ProtNLM"/>
    </source>
</evidence>
<dbReference type="Proteomes" id="UP001341840">
    <property type="component" value="Unassembled WGS sequence"/>
</dbReference>
<proteinExistence type="predicted"/>
<feature type="region of interest" description="Disordered" evidence="1">
    <location>
        <begin position="79"/>
        <end position="99"/>
    </location>
</feature>
<organism evidence="2 3">
    <name type="scientific">Stylosanthes scabra</name>
    <dbReference type="NCBI Taxonomy" id="79078"/>
    <lineage>
        <taxon>Eukaryota</taxon>
        <taxon>Viridiplantae</taxon>
        <taxon>Streptophyta</taxon>
        <taxon>Embryophyta</taxon>
        <taxon>Tracheophyta</taxon>
        <taxon>Spermatophyta</taxon>
        <taxon>Magnoliopsida</taxon>
        <taxon>eudicotyledons</taxon>
        <taxon>Gunneridae</taxon>
        <taxon>Pentapetalae</taxon>
        <taxon>rosids</taxon>
        <taxon>fabids</taxon>
        <taxon>Fabales</taxon>
        <taxon>Fabaceae</taxon>
        <taxon>Papilionoideae</taxon>
        <taxon>50 kb inversion clade</taxon>
        <taxon>dalbergioids sensu lato</taxon>
        <taxon>Dalbergieae</taxon>
        <taxon>Pterocarpus clade</taxon>
        <taxon>Stylosanthes</taxon>
    </lineage>
</organism>
<evidence type="ECO:0000313" key="3">
    <source>
        <dbReference type="Proteomes" id="UP001341840"/>
    </source>
</evidence>
<keyword evidence="3" id="KW-1185">Reference proteome</keyword>
<sequence length="225" mass="24904">MARFSMYLPGLPAINPYRIMINDILILRGFIERCCGYLGHEVRNCDLYLQLSMADTDVNLSWRADLRANQIRWRAATDKENWNPNSHDKIPSFNQTSEKPTPVSLIKSFASLSCKDKGLDKSATGEDSVSSIPTMLFPQGSQTVVQPPFTIGSNTNTTAKRNKRQKLKDMACKGSSGVEIQNIIGLKRPTDTSQFEAEIGDNIDSTVFTTEGEQGANPLKAPMGQ</sequence>
<dbReference type="EMBL" id="JASCZI010001896">
    <property type="protein sequence ID" value="MED6115609.1"/>
    <property type="molecule type" value="Genomic_DNA"/>
</dbReference>
<reference evidence="2 3" key="1">
    <citation type="journal article" date="2023" name="Plants (Basel)">
        <title>Bridging the Gap: Combining Genomics and Transcriptomics Approaches to Understand Stylosanthes scabra, an Orphan Legume from the Brazilian Caatinga.</title>
        <authorList>
            <person name="Ferreira-Neto J.R.C."/>
            <person name="da Silva M.D."/>
            <person name="Binneck E."/>
            <person name="de Melo N.F."/>
            <person name="da Silva R.H."/>
            <person name="de Melo A.L.T.M."/>
            <person name="Pandolfi V."/>
            <person name="Bustamante F.O."/>
            <person name="Brasileiro-Vidal A.C."/>
            <person name="Benko-Iseppon A.M."/>
        </authorList>
    </citation>
    <scope>NUCLEOTIDE SEQUENCE [LARGE SCALE GENOMIC DNA]</scope>
    <source>
        <tissue evidence="2">Leaves</tissue>
    </source>
</reference>
<evidence type="ECO:0000313" key="2">
    <source>
        <dbReference type="EMBL" id="MED6115609.1"/>
    </source>
</evidence>